<sequence length="883" mass="97787">MSFYLQSTSSGPFRPSTSTGRPRTGRPRTATSTVGGVQQIVCAVAESRGVSATVGLCFVNMTTGECVLSEICDSQTYVRTMHKLSVFDPTEILVPNTAVIPRKSTLLSIMEHYIPGATITQVPRKYYNEQMGHDYIQQLAFADDIAGIKVAVSAKFYAISAAAAALKHIELSYTRFALNSLRIKYQGSEGSMLIDFSTVHSLELIQNLQNAKSTECLFGLLNNTLTPMGARLLRSNVLQPLTDVSTLNARLDALEEFTQHEDMFFQARQALKPFLDMDRLLTSLITIPVKPSLKHSEQSINNIIVLKQVLFCIAPVRESLVSGRSELLMAIRDLCGEERIEPVMSLISNVINEDISFSKSPLDLRNQRCYAVKSGVNGLLDVARQTYKEATEDIHSLVAGLAVEHDLPLELKFEVGRGYYLRLSTLDLEDKSLPPIFVNVVVQKKVVVEFTTLELVKRNAKIGDSLTEVLLMSDKSVQQLVEDIRKEISALYKVCEGIAMLDMIVSFAHLCTIQDYVRPEFTDTLAIKAGRHPIREKVHKDKFVPNDVYASQQSSKFTTSLLFGCVGGSTYLRSIALTAVIAQIGSYVPAQYASFPITQQLFARVSMDDGIEANASTFASEMRETAFILHNLGKGSLIIMDELGRGTSTRDGLALALAVCEALIESRAFVWFATHFRDLASILAERAGVVNLHLQVEMNDPDTMTMLYKVADGSVKDQYYGLALARIVGLPQDVLDKATLVSETLSRRLDKQKRKSKSFHLSRRRNLVLKLKETLIQARDGNMDDKMLQSWLTKVQDEFVTRMSRLSEDLADEESEMDGNEKEGDEEHDYGSESESQGSVNGLSNCLDLDPGQNRGDDMDSGSETNDGKGVEGGDDDTVLEED</sequence>
<evidence type="ECO:0000259" key="11">
    <source>
        <dbReference type="PROSITE" id="PS00486"/>
    </source>
</evidence>
<dbReference type="OrthoDB" id="276261at2759"/>
<evidence type="ECO:0000256" key="5">
    <source>
        <dbReference type="ARBA" id="ARBA00023125"/>
    </source>
</evidence>
<feature type="compositionally biased region" description="Low complexity" evidence="10">
    <location>
        <begin position="14"/>
        <end position="32"/>
    </location>
</feature>
<keyword evidence="3" id="KW-0547">Nucleotide-binding</keyword>
<dbReference type="GO" id="GO:0006298">
    <property type="term" value="P:mismatch repair"/>
    <property type="evidence" value="ECO:0007669"/>
    <property type="project" value="InterPro"/>
</dbReference>
<dbReference type="PANTHER" id="PTHR11361">
    <property type="entry name" value="DNA MISMATCH REPAIR PROTEIN MUTS FAMILY MEMBER"/>
    <property type="match status" value="1"/>
</dbReference>
<keyword evidence="13" id="KW-1185">Reference proteome</keyword>
<dbReference type="InterPro" id="IPR007860">
    <property type="entry name" value="DNA_mmatch_repair_MutS_con_dom"/>
</dbReference>
<evidence type="ECO:0000256" key="8">
    <source>
        <dbReference type="ARBA" id="ARBA00029792"/>
    </source>
</evidence>
<dbReference type="InterPro" id="IPR036678">
    <property type="entry name" value="MutS_con_dom_sf"/>
</dbReference>
<keyword evidence="5" id="KW-0238">DNA-binding</keyword>
<comment type="subunit">
    <text evidence="7">Heterodimer consisting of MSH2-MSH3 (MutS beta). Forms a ternary complex with MutL alpha (MLH1-PMS1).</text>
</comment>
<feature type="compositionally biased region" description="Acidic residues" evidence="10">
    <location>
        <begin position="873"/>
        <end position="883"/>
    </location>
</feature>
<dbReference type="Pfam" id="PF05188">
    <property type="entry name" value="MutS_II"/>
    <property type="match status" value="1"/>
</dbReference>
<keyword evidence="4" id="KW-0067">ATP-binding</keyword>
<evidence type="ECO:0000256" key="7">
    <source>
        <dbReference type="ARBA" id="ARBA00025902"/>
    </source>
</evidence>
<dbReference type="FunFam" id="1.10.1420.10:FF:000013">
    <property type="entry name" value="mutS protein homolog 4"/>
    <property type="match status" value="1"/>
</dbReference>
<dbReference type="FunFam" id="3.40.50.300:FF:000870">
    <property type="entry name" value="MutS protein homolog 4"/>
    <property type="match status" value="1"/>
</dbReference>
<evidence type="ECO:0000256" key="1">
    <source>
        <dbReference type="ARBA" id="ARBA00007094"/>
    </source>
</evidence>
<dbReference type="SMART" id="SM00533">
    <property type="entry name" value="MUTSd"/>
    <property type="match status" value="1"/>
</dbReference>
<dbReference type="STRING" id="1392247.A0A3N4KPI4"/>
<dbReference type="InterPro" id="IPR045076">
    <property type="entry name" value="MutS"/>
</dbReference>
<dbReference type="InterPro" id="IPR007696">
    <property type="entry name" value="DNA_mismatch_repair_MutS_core"/>
</dbReference>
<feature type="region of interest" description="Disordered" evidence="10">
    <location>
        <begin position="806"/>
        <end position="883"/>
    </location>
</feature>
<dbReference type="Pfam" id="PF00488">
    <property type="entry name" value="MutS_V"/>
    <property type="match status" value="1"/>
</dbReference>
<dbReference type="FunCoup" id="A0A3N4KPI4">
    <property type="interactions" value="346"/>
</dbReference>
<dbReference type="InParanoid" id="A0A3N4KPI4"/>
<dbReference type="GO" id="GO:0140664">
    <property type="term" value="F:ATP-dependent DNA damage sensor activity"/>
    <property type="evidence" value="ECO:0007669"/>
    <property type="project" value="InterPro"/>
</dbReference>
<evidence type="ECO:0000256" key="4">
    <source>
        <dbReference type="ARBA" id="ARBA00022840"/>
    </source>
</evidence>
<keyword evidence="6" id="KW-0469">Meiosis</keyword>
<accession>A0A3N4KPI4</accession>
<feature type="domain" description="DNA mismatch repair proteins mutS family" evidence="11">
    <location>
        <begin position="636"/>
        <end position="652"/>
    </location>
</feature>
<dbReference type="InterPro" id="IPR036187">
    <property type="entry name" value="DNA_mismatch_repair_MutS_sf"/>
</dbReference>
<dbReference type="AlphaFoldDB" id="A0A3N4KPI4"/>
<evidence type="ECO:0000256" key="10">
    <source>
        <dbReference type="SAM" id="MobiDB-lite"/>
    </source>
</evidence>
<evidence type="ECO:0000256" key="6">
    <source>
        <dbReference type="ARBA" id="ARBA00023254"/>
    </source>
</evidence>
<dbReference type="SUPFAM" id="SSF52540">
    <property type="entry name" value="P-loop containing nucleoside triphosphate hydrolases"/>
    <property type="match status" value="1"/>
</dbReference>
<feature type="compositionally biased region" description="Polar residues" evidence="10">
    <location>
        <begin position="1"/>
        <end position="11"/>
    </location>
</feature>
<dbReference type="Pfam" id="PF05192">
    <property type="entry name" value="MutS_III"/>
    <property type="match status" value="1"/>
</dbReference>
<dbReference type="GO" id="GO:0030983">
    <property type="term" value="F:mismatched DNA binding"/>
    <property type="evidence" value="ECO:0007669"/>
    <property type="project" value="InterPro"/>
</dbReference>
<evidence type="ECO:0000256" key="9">
    <source>
        <dbReference type="ARBA" id="ARBA00073774"/>
    </source>
</evidence>
<dbReference type="SMART" id="SM00534">
    <property type="entry name" value="MUTSac"/>
    <property type="match status" value="1"/>
</dbReference>
<dbReference type="GO" id="GO:0005634">
    <property type="term" value="C:nucleus"/>
    <property type="evidence" value="ECO:0007669"/>
    <property type="project" value="TreeGrafter"/>
</dbReference>
<feature type="compositionally biased region" description="Polar residues" evidence="10">
    <location>
        <begin position="833"/>
        <end position="844"/>
    </location>
</feature>
<dbReference type="EMBL" id="ML119137">
    <property type="protein sequence ID" value="RPB11222.1"/>
    <property type="molecule type" value="Genomic_DNA"/>
</dbReference>
<dbReference type="InterPro" id="IPR011184">
    <property type="entry name" value="DNA_mismatch_repair_Msh2"/>
</dbReference>
<dbReference type="GO" id="GO:0005524">
    <property type="term" value="F:ATP binding"/>
    <property type="evidence" value="ECO:0007669"/>
    <property type="project" value="UniProtKB-KW"/>
</dbReference>
<evidence type="ECO:0000256" key="2">
    <source>
        <dbReference type="ARBA" id="ARBA00022151"/>
    </source>
</evidence>
<dbReference type="InterPro" id="IPR007861">
    <property type="entry name" value="DNA_mismatch_repair_MutS_clamp"/>
</dbReference>
<gene>
    <name evidence="12" type="ORF">P167DRAFT_524724</name>
</gene>
<name>A0A3N4KPI4_9PEZI</name>
<reference evidence="12 13" key="1">
    <citation type="journal article" date="2018" name="Nat. Ecol. Evol.">
        <title>Pezizomycetes genomes reveal the molecular basis of ectomycorrhizal truffle lifestyle.</title>
        <authorList>
            <person name="Murat C."/>
            <person name="Payen T."/>
            <person name="Noel B."/>
            <person name="Kuo A."/>
            <person name="Morin E."/>
            <person name="Chen J."/>
            <person name="Kohler A."/>
            <person name="Krizsan K."/>
            <person name="Balestrini R."/>
            <person name="Da Silva C."/>
            <person name="Montanini B."/>
            <person name="Hainaut M."/>
            <person name="Levati E."/>
            <person name="Barry K.W."/>
            <person name="Belfiori B."/>
            <person name="Cichocki N."/>
            <person name="Clum A."/>
            <person name="Dockter R.B."/>
            <person name="Fauchery L."/>
            <person name="Guy J."/>
            <person name="Iotti M."/>
            <person name="Le Tacon F."/>
            <person name="Lindquist E.A."/>
            <person name="Lipzen A."/>
            <person name="Malagnac F."/>
            <person name="Mello A."/>
            <person name="Molinier V."/>
            <person name="Miyauchi S."/>
            <person name="Poulain J."/>
            <person name="Riccioni C."/>
            <person name="Rubini A."/>
            <person name="Sitrit Y."/>
            <person name="Splivallo R."/>
            <person name="Traeger S."/>
            <person name="Wang M."/>
            <person name="Zifcakova L."/>
            <person name="Wipf D."/>
            <person name="Zambonelli A."/>
            <person name="Paolocci F."/>
            <person name="Nowrousian M."/>
            <person name="Ottonello S."/>
            <person name="Baldrian P."/>
            <person name="Spatafora J.W."/>
            <person name="Henrissat B."/>
            <person name="Nagy L.G."/>
            <person name="Aury J.M."/>
            <person name="Wincker P."/>
            <person name="Grigoriev I.V."/>
            <person name="Bonfante P."/>
            <person name="Martin F.M."/>
        </authorList>
    </citation>
    <scope>NUCLEOTIDE SEQUENCE [LARGE SCALE GENOMIC DNA]</scope>
    <source>
        <strain evidence="12 13">CCBAS932</strain>
    </source>
</reference>
<dbReference type="PANTHER" id="PTHR11361:SF21">
    <property type="entry name" value="MUTS PROTEIN HOMOLOG 4"/>
    <property type="match status" value="1"/>
</dbReference>
<feature type="compositionally biased region" description="Acidic residues" evidence="10">
    <location>
        <begin position="809"/>
        <end position="828"/>
    </location>
</feature>
<evidence type="ECO:0000313" key="13">
    <source>
        <dbReference type="Proteomes" id="UP000277580"/>
    </source>
</evidence>
<dbReference type="InterPro" id="IPR000432">
    <property type="entry name" value="DNA_mismatch_repair_MutS_C"/>
</dbReference>
<evidence type="ECO:0000256" key="3">
    <source>
        <dbReference type="ARBA" id="ARBA00022741"/>
    </source>
</evidence>
<dbReference type="GO" id="GO:0007131">
    <property type="term" value="P:reciprocal meiotic recombination"/>
    <property type="evidence" value="ECO:0007669"/>
    <property type="project" value="TreeGrafter"/>
</dbReference>
<dbReference type="InterPro" id="IPR027417">
    <property type="entry name" value="P-loop_NTPase"/>
</dbReference>
<comment type="similarity">
    <text evidence="1">Belongs to the DNA mismatch repair MutS family. MSH3 subfamily.</text>
</comment>
<dbReference type="SUPFAM" id="SSF48334">
    <property type="entry name" value="DNA repair protein MutS, domain III"/>
    <property type="match status" value="1"/>
</dbReference>
<feature type="region of interest" description="Disordered" evidence="10">
    <location>
        <begin position="1"/>
        <end position="32"/>
    </location>
</feature>
<dbReference type="PROSITE" id="PS00486">
    <property type="entry name" value="DNA_MISMATCH_REPAIR_2"/>
    <property type="match status" value="1"/>
</dbReference>
<proteinExistence type="inferred from homology"/>
<dbReference type="Pfam" id="PF05190">
    <property type="entry name" value="MutS_IV"/>
    <property type="match status" value="1"/>
</dbReference>
<dbReference type="PIRSF" id="PIRSF005813">
    <property type="entry name" value="MSH2"/>
    <property type="match status" value="1"/>
</dbReference>
<organism evidence="12 13">
    <name type="scientific">Morchella conica CCBAS932</name>
    <dbReference type="NCBI Taxonomy" id="1392247"/>
    <lineage>
        <taxon>Eukaryota</taxon>
        <taxon>Fungi</taxon>
        <taxon>Dikarya</taxon>
        <taxon>Ascomycota</taxon>
        <taxon>Pezizomycotina</taxon>
        <taxon>Pezizomycetes</taxon>
        <taxon>Pezizales</taxon>
        <taxon>Morchellaceae</taxon>
        <taxon>Morchella</taxon>
    </lineage>
</organism>
<evidence type="ECO:0000313" key="12">
    <source>
        <dbReference type="EMBL" id="RPB11222.1"/>
    </source>
</evidence>
<dbReference type="Gene3D" id="3.40.50.300">
    <property type="entry name" value="P-loop containing nucleotide triphosphate hydrolases"/>
    <property type="match status" value="1"/>
</dbReference>
<dbReference type="Gene3D" id="1.10.1420.10">
    <property type="match status" value="2"/>
</dbReference>
<dbReference type="SUPFAM" id="SSF53150">
    <property type="entry name" value="DNA repair protein MutS, domain II"/>
    <property type="match status" value="1"/>
</dbReference>
<dbReference type="Proteomes" id="UP000277580">
    <property type="component" value="Unassembled WGS sequence"/>
</dbReference>
<dbReference type="Gene3D" id="3.30.420.110">
    <property type="entry name" value="MutS, connector domain"/>
    <property type="match status" value="1"/>
</dbReference>
<protein>
    <recommendedName>
        <fullName evidence="2 9">DNA mismatch repair protein MSH3</fullName>
    </recommendedName>
    <alternativeName>
        <fullName evidence="2 9">DNA mismatch repair protein MSH3</fullName>
    </alternativeName>
    <alternativeName>
        <fullName evidence="8">MutS protein homolog 3</fullName>
    </alternativeName>
</protein>